<evidence type="ECO:0000259" key="5">
    <source>
        <dbReference type="Pfam" id="PF01850"/>
    </source>
</evidence>
<accession>A0AAE3ZJ85</accession>
<evidence type="ECO:0000256" key="3">
    <source>
        <dbReference type="ARBA" id="ARBA00022801"/>
    </source>
</evidence>
<keyword evidence="3" id="KW-0378">Hydrolase</keyword>
<name>A0AAE3ZJ85_9ACTN</name>
<dbReference type="RefSeq" id="WP_310278999.1">
    <property type="nucleotide sequence ID" value="NZ_JAVDXW010000002.1"/>
</dbReference>
<gene>
    <name evidence="6" type="ORF">JOF55_004883</name>
</gene>
<dbReference type="GO" id="GO:0004518">
    <property type="term" value="F:nuclease activity"/>
    <property type="evidence" value="ECO:0007669"/>
    <property type="project" value="UniProtKB-KW"/>
</dbReference>
<evidence type="ECO:0000256" key="2">
    <source>
        <dbReference type="ARBA" id="ARBA00022723"/>
    </source>
</evidence>
<dbReference type="Pfam" id="PF01850">
    <property type="entry name" value="PIN"/>
    <property type="match status" value="1"/>
</dbReference>
<evidence type="ECO:0000313" key="7">
    <source>
        <dbReference type="Proteomes" id="UP001180845"/>
    </source>
</evidence>
<keyword evidence="4" id="KW-0460">Magnesium</keyword>
<proteinExistence type="predicted"/>
<evidence type="ECO:0000256" key="1">
    <source>
        <dbReference type="ARBA" id="ARBA00022722"/>
    </source>
</evidence>
<dbReference type="AlphaFoldDB" id="A0AAE3ZJ85"/>
<dbReference type="GO" id="GO:0016787">
    <property type="term" value="F:hydrolase activity"/>
    <property type="evidence" value="ECO:0007669"/>
    <property type="project" value="UniProtKB-KW"/>
</dbReference>
<keyword evidence="2" id="KW-0479">Metal-binding</keyword>
<dbReference type="EMBL" id="JAVDXW010000002">
    <property type="protein sequence ID" value="MDR7304639.1"/>
    <property type="molecule type" value="Genomic_DNA"/>
</dbReference>
<reference evidence="6" key="1">
    <citation type="submission" date="2023-07" db="EMBL/GenBank/DDBJ databases">
        <title>Sequencing the genomes of 1000 actinobacteria strains.</title>
        <authorList>
            <person name="Klenk H.-P."/>
        </authorList>
    </citation>
    <scope>NUCLEOTIDE SEQUENCE</scope>
    <source>
        <strain evidence="6">DSM 45977</strain>
    </source>
</reference>
<sequence length="126" mass="13317">MSAVLDASALMAWLRDEDGADQVDEHIEGGVIGAVNLSEVAQKISQHGGDGSRAAAEVLGMGLVLTPFAGEDALATAELWPRTHAHGLSLGDRACLALAHRLDRPALTADQAWKTLDLDVEIQLIR</sequence>
<protein>
    <submittedName>
        <fullName evidence="6">PIN domain nuclease of toxin-antitoxin system</fullName>
    </submittedName>
</protein>
<dbReference type="GO" id="GO:0046872">
    <property type="term" value="F:metal ion binding"/>
    <property type="evidence" value="ECO:0007669"/>
    <property type="project" value="UniProtKB-KW"/>
</dbReference>
<feature type="domain" description="PIN" evidence="5">
    <location>
        <begin position="4"/>
        <end position="115"/>
    </location>
</feature>
<keyword evidence="7" id="KW-1185">Reference proteome</keyword>
<dbReference type="SUPFAM" id="SSF88723">
    <property type="entry name" value="PIN domain-like"/>
    <property type="match status" value="1"/>
</dbReference>
<evidence type="ECO:0000313" key="6">
    <source>
        <dbReference type="EMBL" id="MDR7304639.1"/>
    </source>
</evidence>
<comment type="caution">
    <text evidence="6">The sequence shown here is derived from an EMBL/GenBank/DDBJ whole genome shotgun (WGS) entry which is preliminary data.</text>
</comment>
<dbReference type="InterPro" id="IPR029060">
    <property type="entry name" value="PIN-like_dom_sf"/>
</dbReference>
<keyword evidence="1" id="KW-0540">Nuclease</keyword>
<dbReference type="CDD" id="cd18682">
    <property type="entry name" value="PIN_VapC-like"/>
    <property type="match status" value="1"/>
</dbReference>
<dbReference type="InterPro" id="IPR002716">
    <property type="entry name" value="PIN_dom"/>
</dbReference>
<dbReference type="Gene3D" id="3.40.50.1010">
    <property type="entry name" value="5'-nuclease"/>
    <property type="match status" value="1"/>
</dbReference>
<organism evidence="6 7">
    <name type="scientific">Haloactinomyces albus</name>
    <dbReference type="NCBI Taxonomy" id="1352928"/>
    <lineage>
        <taxon>Bacteria</taxon>
        <taxon>Bacillati</taxon>
        <taxon>Actinomycetota</taxon>
        <taxon>Actinomycetes</taxon>
        <taxon>Actinopolysporales</taxon>
        <taxon>Actinopolysporaceae</taxon>
        <taxon>Haloactinomyces</taxon>
    </lineage>
</organism>
<evidence type="ECO:0000256" key="4">
    <source>
        <dbReference type="ARBA" id="ARBA00022842"/>
    </source>
</evidence>
<dbReference type="Proteomes" id="UP001180845">
    <property type="component" value="Unassembled WGS sequence"/>
</dbReference>